<dbReference type="EMBL" id="BSOS01000088">
    <property type="protein sequence ID" value="GLR68351.1"/>
    <property type="molecule type" value="Genomic_DNA"/>
</dbReference>
<evidence type="ECO:0000256" key="4">
    <source>
        <dbReference type="ARBA" id="ARBA00022833"/>
    </source>
</evidence>
<keyword evidence="7" id="KW-0223">Dioxygenase</keyword>
<dbReference type="PANTHER" id="PTHR30096">
    <property type="entry name" value="4,5-DOPA DIOXYGENASE EXTRADIOL-LIKE PROTEIN"/>
    <property type="match status" value="1"/>
</dbReference>
<dbReference type="SUPFAM" id="SSF53213">
    <property type="entry name" value="LigB-like"/>
    <property type="match status" value="1"/>
</dbReference>
<protein>
    <submittedName>
        <fullName evidence="7">Dioxygenase</fullName>
    </submittedName>
</protein>
<dbReference type="Gene3D" id="3.40.830.10">
    <property type="entry name" value="LigB-like"/>
    <property type="match status" value="1"/>
</dbReference>
<comment type="cofactor">
    <cofactor evidence="1">
        <name>Zn(2+)</name>
        <dbReference type="ChEBI" id="CHEBI:29105"/>
    </cofactor>
</comment>
<name>A0ABQ6A8W9_9PROT</name>
<evidence type="ECO:0000313" key="8">
    <source>
        <dbReference type="Proteomes" id="UP001156641"/>
    </source>
</evidence>
<keyword evidence="4" id="KW-0862">Zinc</keyword>
<keyword evidence="3" id="KW-0479">Metal-binding</keyword>
<evidence type="ECO:0000256" key="3">
    <source>
        <dbReference type="ARBA" id="ARBA00022723"/>
    </source>
</evidence>
<dbReference type="InterPro" id="IPR014436">
    <property type="entry name" value="Extradiol_dOase_DODA"/>
</dbReference>
<dbReference type="InterPro" id="IPR004183">
    <property type="entry name" value="Xdiol_dOase_suB"/>
</dbReference>
<organism evidence="7 8">
    <name type="scientific">Acidocella aquatica</name>
    <dbReference type="NCBI Taxonomy" id="1922313"/>
    <lineage>
        <taxon>Bacteria</taxon>
        <taxon>Pseudomonadati</taxon>
        <taxon>Pseudomonadota</taxon>
        <taxon>Alphaproteobacteria</taxon>
        <taxon>Acetobacterales</taxon>
        <taxon>Acidocellaceae</taxon>
        <taxon>Acidocella</taxon>
    </lineage>
</organism>
<accession>A0ABQ6A8W9</accession>
<dbReference type="Pfam" id="PF02900">
    <property type="entry name" value="LigB"/>
    <property type="match status" value="1"/>
</dbReference>
<dbReference type="PIRSF" id="PIRSF006157">
    <property type="entry name" value="Doxgns_DODA"/>
    <property type="match status" value="1"/>
</dbReference>
<gene>
    <name evidence="7" type="ORF">GCM10010909_30320</name>
</gene>
<comment type="caution">
    <text evidence="7">The sequence shown here is derived from an EMBL/GenBank/DDBJ whole genome shotgun (WGS) entry which is preliminary data.</text>
</comment>
<evidence type="ECO:0000259" key="6">
    <source>
        <dbReference type="Pfam" id="PF02900"/>
    </source>
</evidence>
<dbReference type="Proteomes" id="UP001156641">
    <property type="component" value="Unassembled WGS sequence"/>
</dbReference>
<evidence type="ECO:0000313" key="7">
    <source>
        <dbReference type="EMBL" id="GLR68351.1"/>
    </source>
</evidence>
<feature type="domain" description="Extradiol ring-cleavage dioxygenase class III enzyme subunit B" evidence="6">
    <location>
        <begin position="4"/>
        <end position="246"/>
    </location>
</feature>
<keyword evidence="8" id="KW-1185">Reference proteome</keyword>
<dbReference type="GO" id="GO:0051213">
    <property type="term" value="F:dioxygenase activity"/>
    <property type="evidence" value="ECO:0007669"/>
    <property type="project" value="UniProtKB-KW"/>
</dbReference>
<dbReference type="PANTHER" id="PTHR30096:SF0">
    <property type="entry name" value="4,5-DOPA DIOXYGENASE EXTRADIOL-LIKE PROTEIN"/>
    <property type="match status" value="1"/>
</dbReference>
<dbReference type="CDD" id="cd07363">
    <property type="entry name" value="45_DOPA_Dioxygenase"/>
    <property type="match status" value="1"/>
</dbReference>
<evidence type="ECO:0000256" key="1">
    <source>
        <dbReference type="ARBA" id="ARBA00001947"/>
    </source>
</evidence>
<proteinExistence type="inferred from homology"/>
<reference evidence="8" key="1">
    <citation type="journal article" date="2019" name="Int. J. Syst. Evol. Microbiol.">
        <title>The Global Catalogue of Microorganisms (GCM) 10K type strain sequencing project: providing services to taxonomists for standard genome sequencing and annotation.</title>
        <authorList>
            <consortium name="The Broad Institute Genomics Platform"/>
            <consortium name="The Broad Institute Genome Sequencing Center for Infectious Disease"/>
            <person name="Wu L."/>
            <person name="Ma J."/>
        </authorList>
    </citation>
    <scope>NUCLEOTIDE SEQUENCE [LARGE SCALE GENOMIC DNA]</scope>
    <source>
        <strain evidence="8">NBRC 112502</strain>
    </source>
</reference>
<comment type="similarity">
    <text evidence="2">Belongs to the DODA-type extradiol aromatic ring-opening dioxygenase family.</text>
</comment>
<keyword evidence="5" id="KW-0560">Oxidoreductase</keyword>
<evidence type="ECO:0000256" key="5">
    <source>
        <dbReference type="ARBA" id="ARBA00023002"/>
    </source>
</evidence>
<sequence length="260" mass="28234">MLPALFLSHGSPMMALMDTPARDFLMGLGGLLPRPKAILVASAHWETQTPMLNAPARNDTIHDFYGFPKELYTLHYAPPTAPELAERVAQSLREAGFAAGIDTARGLDHGAWVPLLLAYPQAEIPVLQLSVQSHLGAAYHHALGAALAPLRAEGVLVVGSGSFTHDLRRFRRGMPEIDAPETPDVTAFSDWMDEKLRAGDVAALVDYRRLAPFAAEEHPTEEHLLPLYVAMGAAGAGAAVKRLHSSTEYSFLRMDAYEFG</sequence>
<evidence type="ECO:0000256" key="2">
    <source>
        <dbReference type="ARBA" id="ARBA00007581"/>
    </source>
</evidence>
<dbReference type="RefSeq" id="WP_284259198.1">
    <property type="nucleotide sequence ID" value="NZ_BSOS01000088.1"/>
</dbReference>